<proteinExistence type="predicted"/>
<dbReference type="Proteomes" id="UP000198599">
    <property type="component" value="Unassembled WGS sequence"/>
</dbReference>
<dbReference type="OrthoDB" id="7629596at2"/>
<sequence length="163" mass="17116">MLSFNRRHLLLLGAAALGACGFTPAYAPGGTGDALRGQVEVDAPNSRAGYLLTRALEDRFGRTSAARYGLSYGIDLRQDSIAISASNVATRFNMLGTVTYALRDLETGAVVTSGKVDSFTSYSAAGTPVATLAAERDAETRLMNILSEQISTRLLAAAPEPAQ</sequence>
<protein>
    <submittedName>
        <fullName evidence="2">LPS-assembly lipoprotein</fullName>
    </submittedName>
</protein>
<dbReference type="PROSITE" id="PS51318">
    <property type="entry name" value="TAT"/>
    <property type="match status" value="1"/>
</dbReference>
<dbReference type="EMBL" id="FOVP01000015">
    <property type="protein sequence ID" value="SFO07650.1"/>
    <property type="molecule type" value="Genomic_DNA"/>
</dbReference>
<feature type="signal peptide" evidence="1">
    <location>
        <begin position="1"/>
        <end position="27"/>
    </location>
</feature>
<accession>A0A1I5E8H0</accession>
<evidence type="ECO:0000256" key="1">
    <source>
        <dbReference type="SAM" id="SignalP"/>
    </source>
</evidence>
<keyword evidence="2" id="KW-0449">Lipoprotein</keyword>
<dbReference type="GO" id="GO:0043165">
    <property type="term" value="P:Gram-negative-bacterium-type cell outer membrane assembly"/>
    <property type="evidence" value="ECO:0007669"/>
    <property type="project" value="InterPro"/>
</dbReference>
<organism evidence="2 3">
    <name type="scientific">Roseovarius lutimaris</name>
    <dbReference type="NCBI Taxonomy" id="1005928"/>
    <lineage>
        <taxon>Bacteria</taxon>
        <taxon>Pseudomonadati</taxon>
        <taxon>Pseudomonadota</taxon>
        <taxon>Alphaproteobacteria</taxon>
        <taxon>Rhodobacterales</taxon>
        <taxon>Roseobacteraceae</taxon>
        <taxon>Roseovarius</taxon>
    </lineage>
</organism>
<gene>
    <name evidence="2" type="ORF">SAMN04487859_11516</name>
</gene>
<dbReference type="RefSeq" id="WP_092839880.1">
    <property type="nucleotide sequence ID" value="NZ_FOVP01000015.1"/>
</dbReference>
<dbReference type="InterPro" id="IPR007485">
    <property type="entry name" value="LPS_assembly_LptE"/>
</dbReference>
<keyword evidence="3" id="KW-1185">Reference proteome</keyword>
<feature type="chain" id="PRO_5011733812" evidence="1">
    <location>
        <begin position="28"/>
        <end position="163"/>
    </location>
</feature>
<dbReference type="InterPro" id="IPR006311">
    <property type="entry name" value="TAT_signal"/>
</dbReference>
<reference evidence="3" key="1">
    <citation type="submission" date="2016-10" db="EMBL/GenBank/DDBJ databases">
        <authorList>
            <person name="Varghese N."/>
            <person name="Submissions S."/>
        </authorList>
    </citation>
    <scope>NUCLEOTIDE SEQUENCE [LARGE SCALE GENOMIC DNA]</scope>
    <source>
        <strain evidence="3">DSM 28463</strain>
    </source>
</reference>
<evidence type="ECO:0000313" key="2">
    <source>
        <dbReference type="EMBL" id="SFO07650.1"/>
    </source>
</evidence>
<dbReference type="Pfam" id="PF04390">
    <property type="entry name" value="LptE"/>
    <property type="match status" value="1"/>
</dbReference>
<dbReference type="PROSITE" id="PS51257">
    <property type="entry name" value="PROKAR_LIPOPROTEIN"/>
    <property type="match status" value="1"/>
</dbReference>
<keyword evidence="1" id="KW-0732">Signal</keyword>
<dbReference type="AlphaFoldDB" id="A0A1I5E8H0"/>
<dbReference type="GO" id="GO:0019867">
    <property type="term" value="C:outer membrane"/>
    <property type="evidence" value="ECO:0007669"/>
    <property type="project" value="InterPro"/>
</dbReference>
<dbReference type="Gene3D" id="3.30.160.150">
    <property type="entry name" value="Lipoprotein like domain"/>
    <property type="match status" value="1"/>
</dbReference>
<name>A0A1I5E8H0_9RHOB</name>
<dbReference type="STRING" id="1005928.SAMN04487859_11516"/>
<evidence type="ECO:0000313" key="3">
    <source>
        <dbReference type="Proteomes" id="UP000198599"/>
    </source>
</evidence>